<evidence type="ECO:0000256" key="5">
    <source>
        <dbReference type="ARBA" id="ARBA00022989"/>
    </source>
</evidence>
<feature type="domain" description="Mechanosensitive ion channel MscS C-terminal" evidence="9">
    <location>
        <begin position="179"/>
        <end position="255"/>
    </location>
</feature>
<dbReference type="InterPro" id="IPR006685">
    <property type="entry name" value="MscS_channel_2nd"/>
</dbReference>
<dbReference type="PANTHER" id="PTHR30221:SF1">
    <property type="entry name" value="SMALL-CONDUCTANCE MECHANOSENSITIVE CHANNEL"/>
    <property type="match status" value="1"/>
</dbReference>
<dbReference type="GO" id="GO:0008381">
    <property type="term" value="F:mechanosensitive monoatomic ion channel activity"/>
    <property type="evidence" value="ECO:0007669"/>
    <property type="project" value="InterPro"/>
</dbReference>
<keyword evidence="5 7" id="KW-1133">Transmembrane helix</keyword>
<evidence type="ECO:0000259" key="8">
    <source>
        <dbReference type="Pfam" id="PF00924"/>
    </source>
</evidence>
<evidence type="ECO:0000256" key="7">
    <source>
        <dbReference type="SAM" id="Phobius"/>
    </source>
</evidence>
<dbReference type="SUPFAM" id="SSF50182">
    <property type="entry name" value="Sm-like ribonucleoproteins"/>
    <property type="match status" value="1"/>
</dbReference>
<dbReference type="RefSeq" id="WP_162445704.1">
    <property type="nucleotide sequence ID" value="NZ_CP048222.1"/>
</dbReference>
<dbReference type="InterPro" id="IPR011014">
    <property type="entry name" value="MscS_channel_TM-2"/>
</dbReference>
<dbReference type="SUPFAM" id="SSF82861">
    <property type="entry name" value="Mechanosensitive channel protein MscS (YggB), transmembrane region"/>
    <property type="match status" value="1"/>
</dbReference>
<gene>
    <name evidence="10" type="ORF">GXP67_25270</name>
</gene>
<name>A0A6C0GQD2_9BACT</name>
<dbReference type="Pfam" id="PF05552">
    <property type="entry name" value="MS_channel_1st_1"/>
    <property type="match status" value="1"/>
</dbReference>
<evidence type="ECO:0000256" key="4">
    <source>
        <dbReference type="ARBA" id="ARBA00022692"/>
    </source>
</evidence>
<dbReference type="Pfam" id="PF00924">
    <property type="entry name" value="MS_channel_2nd"/>
    <property type="match status" value="1"/>
</dbReference>
<evidence type="ECO:0000256" key="3">
    <source>
        <dbReference type="ARBA" id="ARBA00022475"/>
    </source>
</evidence>
<protein>
    <submittedName>
        <fullName evidence="10">Mechanosensitive ion channel</fullName>
    </submittedName>
</protein>
<dbReference type="InterPro" id="IPR011066">
    <property type="entry name" value="MscS_channel_C_sf"/>
</dbReference>
<comment type="similarity">
    <text evidence="2">Belongs to the MscS (TC 1.A.23) family.</text>
</comment>
<evidence type="ECO:0000313" key="10">
    <source>
        <dbReference type="EMBL" id="QHT69720.1"/>
    </source>
</evidence>
<dbReference type="EMBL" id="CP048222">
    <property type="protein sequence ID" value="QHT69720.1"/>
    <property type="molecule type" value="Genomic_DNA"/>
</dbReference>
<dbReference type="InterPro" id="IPR049278">
    <property type="entry name" value="MS_channel_C"/>
</dbReference>
<keyword evidence="6 7" id="KW-0472">Membrane</keyword>
<evidence type="ECO:0000313" key="11">
    <source>
        <dbReference type="Proteomes" id="UP000480178"/>
    </source>
</evidence>
<feature type="transmembrane region" description="Helical" evidence="7">
    <location>
        <begin position="57"/>
        <end position="80"/>
    </location>
</feature>
<dbReference type="PANTHER" id="PTHR30221">
    <property type="entry name" value="SMALL-CONDUCTANCE MECHANOSENSITIVE CHANNEL"/>
    <property type="match status" value="1"/>
</dbReference>
<dbReference type="AlphaFoldDB" id="A0A6C0GQD2"/>
<keyword evidence="4 7" id="KW-0812">Transmembrane</keyword>
<dbReference type="Gene3D" id="2.30.30.60">
    <property type="match status" value="1"/>
</dbReference>
<accession>A0A6C0GQD2</accession>
<evidence type="ECO:0000256" key="1">
    <source>
        <dbReference type="ARBA" id="ARBA00004651"/>
    </source>
</evidence>
<sequence length="278" mass="29711">MEKFEIYARRIVEQGILFIPSLVLALFTLVVGWWIIGRLGHLASKAMARLDISLRTFLTSIVIITLKILLIISVAGMVGFQTTSFIAILGAAGLAIGLALQGTLSNFAGGVLILIFKPFKVGDVVEMQGQKGVVTEIQIFNSILVTPKGETIILANGAVAGGTIVNSTSEGKLLVEILVDLESNTDIDMVRFLMIPMLQQDERILKDPGPAVLIAELKPGGIVVAFRAYTLPGDNVAVTGSMREKIRAVLAKNNIGSPIPHSFVHTVPMQVPSVASQS</sequence>
<evidence type="ECO:0000259" key="9">
    <source>
        <dbReference type="Pfam" id="PF21082"/>
    </source>
</evidence>
<dbReference type="InterPro" id="IPR010920">
    <property type="entry name" value="LSM_dom_sf"/>
</dbReference>
<dbReference type="Gene3D" id="1.10.287.1260">
    <property type="match status" value="1"/>
</dbReference>
<dbReference type="SUPFAM" id="SSF82689">
    <property type="entry name" value="Mechanosensitive channel protein MscS (YggB), C-terminal domain"/>
    <property type="match status" value="1"/>
</dbReference>
<dbReference type="InterPro" id="IPR023408">
    <property type="entry name" value="MscS_beta-dom_sf"/>
</dbReference>
<keyword evidence="11" id="KW-1185">Reference proteome</keyword>
<dbReference type="Proteomes" id="UP000480178">
    <property type="component" value="Chromosome"/>
</dbReference>
<evidence type="ECO:0000256" key="6">
    <source>
        <dbReference type="ARBA" id="ARBA00023136"/>
    </source>
</evidence>
<dbReference type="Gene3D" id="3.30.70.100">
    <property type="match status" value="1"/>
</dbReference>
<dbReference type="Pfam" id="PF21082">
    <property type="entry name" value="MS_channel_3rd"/>
    <property type="match status" value="1"/>
</dbReference>
<evidence type="ECO:0000256" key="2">
    <source>
        <dbReference type="ARBA" id="ARBA00008017"/>
    </source>
</evidence>
<reference evidence="10 11" key="1">
    <citation type="submission" date="2020-01" db="EMBL/GenBank/DDBJ databases">
        <authorList>
            <person name="Kim M.K."/>
        </authorList>
    </citation>
    <scope>NUCLEOTIDE SEQUENCE [LARGE SCALE GENOMIC DNA]</scope>
    <source>
        <strain evidence="10 11">172606-1</strain>
    </source>
</reference>
<feature type="transmembrane region" description="Helical" evidence="7">
    <location>
        <begin position="86"/>
        <end position="116"/>
    </location>
</feature>
<feature type="domain" description="Mechanosensitive ion channel MscS" evidence="8">
    <location>
        <begin position="103"/>
        <end position="168"/>
    </location>
</feature>
<dbReference type="InterPro" id="IPR045275">
    <property type="entry name" value="MscS_archaea/bacteria_type"/>
</dbReference>
<proteinExistence type="inferred from homology"/>
<keyword evidence="3" id="KW-1003">Cell membrane</keyword>
<comment type="subcellular location">
    <subcellularLocation>
        <location evidence="1">Cell membrane</location>
        <topology evidence="1">Multi-pass membrane protein</topology>
    </subcellularLocation>
</comment>
<dbReference type="KEGG" id="rhoz:GXP67_25270"/>
<organism evidence="10 11">
    <name type="scientific">Rhodocytophaga rosea</name>
    <dbReference type="NCBI Taxonomy" id="2704465"/>
    <lineage>
        <taxon>Bacteria</taxon>
        <taxon>Pseudomonadati</taxon>
        <taxon>Bacteroidota</taxon>
        <taxon>Cytophagia</taxon>
        <taxon>Cytophagales</taxon>
        <taxon>Rhodocytophagaceae</taxon>
        <taxon>Rhodocytophaga</taxon>
    </lineage>
</organism>
<dbReference type="InterPro" id="IPR008910">
    <property type="entry name" value="MSC_TM_helix"/>
</dbReference>
<dbReference type="GO" id="GO:0005886">
    <property type="term" value="C:plasma membrane"/>
    <property type="evidence" value="ECO:0007669"/>
    <property type="project" value="UniProtKB-SubCell"/>
</dbReference>
<feature type="transmembrane region" description="Helical" evidence="7">
    <location>
        <begin position="15"/>
        <end position="36"/>
    </location>
</feature>